<dbReference type="GO" id="GO:0006139">
    <property type="term" value="P:nucleobase-containing compound metabolic process"/>
    <property type="evidence" value="ECO:0007669"/>
    <property type="project" value="UniProtKB-ARBA"/>
</dbReference>
<evidence type="ECO:0008006" key="3">
    <source>
        <dbReference type="Google" id="ProtNLM"/>
    </source>
</evidence>
<dbReference type="Proteomes" id="UP001219933">
    <property type="component" value="Chromosome 1"/>
</dbReference>
<accession>A0AAF0J4W2</accession>
<dbReference type="EMBL" id="CP119877">
    <property type="protein sequence ID" value="WFD33568.1"/>
    <property type="molecule type" value="Genomic_DNA"/>
</dbReference>
<dbReference type="SUPFAM" id="SSF53927">
    <property type="entry name" value="Cytidine deaminase-like"/>
    <property type="match status" value="1"/>
</dbReference>
<sequence>MPSNRADKMRNAAAQEALRSAMRYRHGAVITKGGKIISQGHNHVRTGFSGPLTTQRTITLPSENTTHTDPQIPPPSQSHFSMHAEMHAITSALRGARPVVTRALPMTEMLDSLDHALANMSKELKKNHRHARAVPSDALRPCGQWVGAQEEKRWRAEFHAQRAERIARRKQEKRERKARGAL</sequence>
<gene>
    <name evidence="1" type="ORF">MCUN1_000381</name>
</gene>
<protein>
    <recommendedName>
        <fullName evidence="3">CMP/dCMP-type deaminase domain-containing protein</fullName>
    </recommendedName>
</protein>
<dbReference type="GO" id="GO:0003824">
    <property type="term" value="F:catalytic activity"/>
    <property type="evidence" value="ECO:0007669"/>
    <property type="project" value="InterPro"/>
</dbReference>
<dbReference type="InterPro" id="IPR016193">
    <property type="entry name" value="Cytidine_deaminase-like"/>
</dbReference>
<dbReference type="Gene3D" id="3.40.140.10">
    <property type="entry name" value="Cytidine Deaminase, domain 2"/>
    <property type="match status" value="1"/>
</dbReference>
<proteinExistence type="predicted"/>
<reference evidence="1" key="1">
    <citation type="submission" date="2023-03" db="EMBL/GenBank/DDBJ databases">
        <title>Mating type loci evolution in Malassezia.</title>
        <authorList>
            <person name="Coelho M.A."/>
        </authorList>
    </citation>
    <scope>NUCLEOTIDE SEQUENCE</scope>
    <source>
        <strain evidence="1">CBS 11721</strain>
    </source>
</reference>
<evidence type="ECO:0000313" key="2">
    <source>
        <dbReference type="Proteomes" id="UP001219933"/>
    </source>
</evidence>
<dbReference type="AlphaFoldDB" id="A0AAF0J4W2"/>
<keyword evidence="2" id="KW-1185">Reference proteome</keyword>
<evidence type="ECO:0000313" key="1">
    <source>
        <dbReference type="EMBL" id="WFD33568.1"/>
    </source>
</evidence>
<name>A0AAF0J4W2_9BASI</name>
<organism evidence="1 2">
    <name type="scientific">Malassezia cuniculi</name>
    <dbReference type="NCBI Taxonomy" id="948313"/>
    <lineage>
        <taxon>Eukaryota</taxon>
        <taxon>Fungi</taxon>
        <taxon>Dikarya</taxon>
        <taxon>Basidiomycota</taxon>
        <taxon>Ustilaginomycotina</taxon>
        <taxon>Malasseziomycetes</taxon>
        <taxon>Malasseziales</taxon>
        <taxon>Malasseziaceae</taxon>
        <taxon>Malassezia</taxon>
    </lineage>
</organism>